<proteinExistence type="predicted"/>
<dbReference type="PROSITE" id="PS51819">
    <property type="entry name" value="VOC"/>
    <property type="match status" value="1"/>
</dbReference>
<dbReference type="Pfam" id="PF18029">
    <property type="entry name" value="Glyoxalase_6"/>
    <property type="match status" value="1"/>
</dbReference>
<evidence type="ECO:0000313" key="4">
    <source>
        <dbReference type="Proteomes" id="UP000577956"/>
    </source>
</evidence>
<dbReference type="Proteomes" id="UP000618382">
    <property type="component" value="Unassembled WGS sequence"/>
</dbReference>
<reference evidence="2 5" key="2">
    <citation type="submission" date="2021-01" db="EMBL/GenBank/DDBJ databases">
        <title>Whole genome shotgun sequence of Cellulomonas oligotrophica NBRC 109435.</title>
        <authorList>
            <person name="Komaki H."/>
            <person name="Tamura T."/>
        </authorList>
    </citation>
    <scope>NUCLEOTIDE SEQUENCE [LARGE SCALE GENOMIC DNA]</scope>
    <source>
        <strain evidence="2 5">NBRC 109435</strain>
    </source>
</reference>
<dbReference type="PANTHER" id="PTHR35908">
    <property type="entry name" value="HYPOTHETICAL FUSION PROTEIN"/>
    <property type="match status" value="1"/>
</dbReference>
<dbReference type="EMBL" id="JACCBK010000001">
    <property type="protein sequence ID" value="NYD85075.1"/>
    <property type="molecule type" value="Genomic_DNA"/>
</dbReference>
<dbReference type="InterPro" id="IPR041581">
    <property type="entry name" value="Glyoxalase_6"/>
</dbReference>
<dbReference type="AlphaFoldDB" id="A0A7Y9FD41"/>
<dbReference type="Proteomes" id="UP000577956">
    <property type="component" value="Unassembled WGS sequence"/>
</dbReference>
<dbReference type="Gene3D" id="3.10.180.10">
    <property type="entry name" value="2,3-Dihydroxybiphenyl 1,2-Dioxygenase, domain 1"/>
    <property type="match status" value="1"/>
</dbReference>
<dbReference type="CDD" id="cd06587">
    <property type="entry name" value="VOC"/>
    <property type="match status" value="1"/>
</dbReference>
<organism evidence="3 4">
    <name type="scientific">Cellulomonas oligotrophica</name>
    <dbReference type="NCBI Taxonomy" id="931536"/>
    <lineage>
        <taxon>Bacteria</taxon>
        <taxon>Bacillati</taxon>
        <taxon>Actinomycetota</taxon>
        <taxon>Actinomycetes</taxon>
        <taxon>Micrococcales</taxon>
        <taxon>Cellulomonadaceae</taxon>
        <taxon>Cellulomonas</taxon>
    </lineage>
</organism>
<dbReference type="InterPro" id="IPR037523">
    <property type="entry name" value="VOC_core"/>
</dbReference>
<feature type="domain" description="VOC" evidence="1">
    <location>
        <begin position="7"/>
        <end position="118"/>
    </location>
</feature>
<dbReference type="GO" id="GO:0016829">
    <property type="term" value="F:lyase activity"/>
    <property type="evidence" value="ECO:0007669"/>
    <property type="project" value="UniProtKB-KW"/>
</dbReference>
<dbReference type="EMBL" id="BONN01000009">
    <property type="protein sequence ID" value="GIG33780.1"/>
    <property type="molecule type" value="Genomic_DNA"/>
</dbReference>
<sequence length="121" mass="12607">MTSTGVRVGMVTFDTRDAARLASWWAGALGGRVEQHEGFAMLLPTAPGGLTLGFQQLDDPTPGKNRQHLDLAADDVPATVGRLVAAGAQPVGEHSLPDGFTWTVLADPDGNQFCVSPAHGS</sequence>
<evidence type="ECO:0000313" key="2">
    <source>
        <dbReference type="EMBL" id="GIG33780.1"/>
    </source>
</evidence>
<comment type="caution">
    <text evidence="3">The sequence shown here is derived from an EMBL/GenBank/DDBJ whole genome shotgun (WGS) entry which is preliminary data.</text>
</comment>
<dbReference type="PANTHER" id="PTHR35908:SF1">
    <property type="entry name" value="CONSERVED PROTEIN"/>
    <property type="match status" value="1"/>
</dbReference>
<keyword evidence="5" id="KW-1185">Reference proteome</keyword>
<protein>
    <submittedName>
        <fullName evidence="2">Glyoxalase</fullName>
    </submittedName>
    <submittedName>
        <fullName evidence="3">Putative enzyme related to lactoylglutathione lyase</fullName>
    </submittedName>
</protein>
<reference evidence="3 4" key="1">
    <citation type="submission" date="2020-07" db="EMBL/GenBank/DDBJ databases">
        <title>Sequencing the genomes of 1000 actinobacteria strains.</title>
        <authorList>
            <person name="Klenk H.-P."/>
        </authorList>
    </citation>
    <scope>NUCLEOTIDE SEQUENCE [LARGE SCALE GENOMIC DNA]</scope>
    <source>
        <strain evidence="3 4">DSM 24482</strain>
    </source>
</reference>
<accession>A0A7Y9FD41</accession>
<name>A0A7Y9FD41_9CELL</name>
<evidence type="ECO:0000313" key="5">
    <source>
        <dbReference type="Proteomes" id="UP000618382"/>
    </source>
</evidence>
<evidence type="ECO:0000259" key="1">
    <source>
        <dbReference type="PROSITE" id="PS51819"/>
    </source>
</evidence>
<keyword evidence="3" id="KW-0456">Lyase</keyword>
<dbReference type="RefSeq" id="WP_179625301.1">
    <property type="nucleotide sequence ID" value="NZ_BAABFI010000003.1"/>
</dbReference>
<gene>
    <name evidence="3" type="ORF">BKA21_000624</name>
    <name evidence="2" type="ORF">Col01nite_29390</name>
</gene>
<evidence type="ECO:0000313" key="3">
    <source>
        <dbReference type="EMBL" id="NYD85075.1"/>
    </source>
</evidence>
<dbReference type="SUPFAM" id="SSF54593">
    <property type="entry name" value="Glyoxalase/Bleomycin resistance protein/Dihydroxybiphenyl dioxygenase"/>
    <property type="match status" value="1"/>
</dbReference>
<dbReference type="InterPro" id="IPR029068">
    <property type="entry name" value="Glyas_Bleomycin-R_OHBP_Dase"/>
</dbReference>